<reference evidence="4 5" key="1">
    <citation type="submission" date="2020-10" db="EMBL/GenBank/DDBJ databases">
        <title>Wide distribution of Phycisphaera-like planctomycetes from WD2101 soil group in peatlands and genome analysis of the first cultivated representative.</title>
        <authorList>
            <person name="Dedysh S.N."/>
            <person name="Beletsky A.V."/>
            <person name="Ivanova A."/>
            <person name="Kulichevskaya I.S."/>
            <person name="Suzina N.E."/>
            <person name="Philippov D.A."/>
            <person name="Rakitin A.L."/>
            <person name="Mardanov A.V."/>
            <person name="Ravin N.V."/>
        </authorList>
    </citation>
    <scope>NUCLEOTIDE SEQUENCE [LARGE SCALE GENOMIC DNA]</scope>
    <source>
        <strain evidence="4 5">M1803</strain>
    </source>
</reference>
<dbReference type="Pfam" id="PF07587">
    <property type="entry name" value="PSD1"/>
    <property type="match status" value="1"/>
</dbReference>
<keyword evidence="1" id="KW-0732">Signal</keyword>
<gene>
    <name evidence="4" type="ORF">IPV69_18535</name>
</gene>
<evidence type="ECO:0000256" key="1">
    <source>
        <dbReference type="SAM" id="SignalP"/>
    </source>
</evidence>
<evidence type="ECO:0000259" key="3">
    <source>
        <dbReference type="Pfam" id="PF07587"/>
    </source>
</evidence>
<dbReference type="Pfam" id="PF07583">
    <property type="entry name" value="PSCyt2"/>
    <property type="match status" value="1"/>
</dbReference>
<proteinExistence type="predicted"/>
<dbReference type="KEGG" id="hbs:IPV69_18535"/>
<organism evidence="4 5">
    <name type="scientific">Humisphaera borealis</name>
    <dbReference type="NCBI Taxonomy" id="2807512"/>
    <lineage>
        <taxon>Bacteria</taxon>
        <taxon>Pseudomonadati</taxon>
        <taxon>Planctomycetota</taxon>
        <taxon>Phycisphaerae</taxon>
        <taxon>Tepidisphaerales</taxon>
        <taxon>Tepidisphaeraceae</taxon>
        <taxon>Humisphaera</taxon>
    </lineage>
</organism>
<evidence type="ECO:0000313" key="5">
    <source>
        <dbReference type="Proteomes" id="UP000593765"/>
    </source>
</evidence>
<dbReference type="InterPro" id="IPR011444">
    <property type="entry name" value="DUF1549"/>
</dbReference>
<sequence length="675" mass="74559">MTTELKRNWTAACGLVLVLVGAGAGLAAAPATKSAVADDNLLWSFDPIANPPAPVVKDATWPRSDVDRFVLAKLEAANLKPSGDADRTTLIRRVAFDLTGLPATIADIDAFLQDKSPDDVAFARVVDRYLASPRFGERWGRNWLDVVHYADSGGRSWNAPFTYAFRYRDYVIDAFNKDKPYNQFIREQIAGDLLPATSVDQQREFRTATGLLALSPADVQEGDHEQFVLDRVDDQIDVTSRAFLGLTISCARCHDHKYDPISMRDYYAVAGVFYSSRTLSGQGAHSERNLDYVDFQSLVRLPVAKGQSAAVPSGVHSMSDFQAEWRSGKRNIRFATDPNVAMGLTEGDLADCDIRLKGRPRDRAEAPPRGDVRIPGLPQWRKVPANASGRLELADWIVSPQNPLTARVMVNRIWQHLFGRGLVRTVDDFGTTGESPTHPELLDHLASRFVAGGWSVKGLIRSLVLSRTYRQASAVPLGSANRNRDPQNELFWKMSIRRLEIEAIRDSMLLAAGRLDFSRPEGIQVAGIGGKARGASTYSLLGVNASCRTVYLPVLRSLLPELFTTFDFPDPSQILGQREVTTVGLQALFFMNSDFATGCAQDAAEVLLANRSMKEADRVVLAYRHLVGRVPSAEELKDATSLLAELRAAARPTDQYVWTVLTQGLMATAEFRYVR</sequence>
<evidence type="ECO:0000313" key="4">
    <source>
        <dbReference type="EMBL" id="QOV88237.1"/>
    </source>
</evidence>
<evidence type="ECO:0000259" key="2">
    <source>
        <dbReference type="Pfam" id="PF07583"/>
    </source>
</evidence>
<dbReference type="AlphaFoldDB" id="A0A7M2WRU3"/>
<dbReference type="Proteomes" id="UP000593765">
    <property type="component" value="Chromosome"/>
</dbReference>
<protein>
    <submittedName>
        <fullName evidence="4">DUF1553 domain-containing protein</fullName>
    </submittedName>
</protein>
<accession>A0A7M2WRU3</accession>
<dbReference type="PANTHER" id="PTHR35889">
    <property type="entry name" value="CYCLOINULO-OLIGOSACCHARIDE FRUCTANOTRANSFERASE-RELATED"/>
    <property type="match status" value="1"/>
</dbReference>
<feature type="domain" description="DUF1553" evidence="3">
    <location>
        <begin position="389"/>
        <end position="642"/>
    </location>
</feature>
<dbReference type="PANTHER" id="PTHR35889:SF3">
    <property type="entry name" value="F-BOX DOMAIN-CONTAINING PROTEIN"/>
    <property type="match status" value="1"/>
</dbReference>
<feature type="domain" description="DUF1549" evidence="2">
    <location>
        <begin position="66"/>
        <end position="276"/>
    </location>
</feature>
<keyword evidence="5" id="KW-1185">Reference proteome</keyword>
<dbReference type="InterPro" id="IPR022655">
    <property type="entry name" value="DUF1553"/>
</dbReference>
<name>A0A7M2WRU3_9BACT</name>
<feature type="signal peptide" evidence="1">
    <location>
        <begin position="1"/>
        <end position="27"/>
    </location>
</feature>
<dbReference type="EMBL" id="CP063458">
    <property type="protein sequence ID" value="QOV88237.1"/>
    <property type="molecule type" value="Genomic_DNA"/>
</dbReference>
<dbReference type="RefSeq" id="WP_206291211.1">
    <property type="nucleotide sequence ID" value="NZ_CP063458.1"/>
</dbReference>
<feature type="chain" id="PRO_5034101120" evidence="1">
    <location>
        <begin position="28"/>
        <end position="675"/>
    </location>
</feature>